<sequence>MTVSALNYQSLTVTVPCGEQVHLTRFYKNKKQLGMPVFMLHGLLEDGTAFYDENGKGLACYMAQQGYDVYVADLRGKGHSWPAIQANSQVGVHQHITEDIPALLKKIQSIRGNAPQIWLGHGWGSVLLTAYYARNTHCLAPVAQMLHLGARRQTLLSTPLKRFVFNTLWRRLGGLGISLNGYLPSRFLCLGDCKESSSDYQDYLSWSLSDAWLDPKDGFDYGAAITNKTLPPSLYVASVGDAIYGDVVDARSFMRQLGPHDGRMLILDKKAGSLNNYKHNELLKHADAEQDHFPHILAWLNEYQQSALAG</sequence>
<comment type="caution">
    <text evidence="2">The sequence shown here is derived from an EMBL/GenBank/DDBJ whole genome shotgun (WGS) entry which is preliminary data.</text>
</comment>
<dbReference type="AlphaFoldDB" id="A0A9J6RPM3"/>
<keyword evidence="3" id="KW-1185">Reference proteome</keyword>
<dbReference type="InterPro" id="IPR029058">
    <property type="entry name" value="AB_hydrolase_fold"/>
</dbReference>
<name>A0A9J6RPM3_9GAMM</name>
<dbReference type="InterPro" id="IPR022742">
    <property type="entry name" value="Hydrolase_4"/>
</dbReference>
<protein>
    <submittedName>
        <fullName evidence="2">Alpha/beta fold hydrolase</fullName>
    </submittedName>
</protein>
<proteinExistence type="predicted"/>
<dbReference type="Proteomes" id="UP001069090">
    <property type="component" value="Unassembled WGS sequence"/>
</dbReference>
<dbReference type="Gene3D" id="3.40.50.1820">
    <property type="entry name" value="alpha/beta hydrolase"/>
    <property type="match status" value="1"/>
</dbReference>
<dbReference type="SUPFAM" id="SSF53474">
    <property type="entry name" value="alpha/beta-Hydrolases"/>
    <property type="match status" value="1"/>
</dbReference>
<reference evidence="2 3" key="1">
    <citation type="submission" date="2022-12" db="EMBL/GenBank/DDBJ databases">
        <title>Dasania phycosphaerae sp. nov., isolated from particulate material of the south coast of Korea.</title>
        <authorList>
            <person name="Jiang Y."/>
        </authorList>
    </citation>
    <scope>NUCLEOTIDE SEQUENCE [LARGE SCALE GENOMIC DNA]</scope>
    <source>
        <strain evidence="2 3">GY-19</strain>
    </source>
</reference>
<accession>A0A9J6RPM3</accession>
<evidence type="ECO:0000313" key="3">
    <source>
        <dbReference type="Proteomes" id="UP001069090"/>
    </source>
</evidence>
<dbReference type="Pfam" id="PF12146">
    <property type="entry name" value="Hydrolase_4"/>
    <property type="match status" value="1"/>
</dbReference>
<dbReference type="GO" id="GO:0016787">
    <property type="term" value="F:hydrolase activity"/>
    <property type="evidence" value="ECO:0007669"/>
    <property type="project" value="UniProtKB-KW"/>
</dbReference>
<organism evidence="2 3">
    <name type="scientific">Dasania phycosphaerae</name>
    <dbReference type="NCBI Taxonomy" id="2950436"/>
    <lineage>
        <taxon>Bacteria</taxon>
        <taxon>Pseudomonadati</taxon>
        <taxon>Pseudomonadota</taxon>
        <taxon>Gammaproteobacteria</taxon>
        <taxon>Cellvibrionales</taxon>
        <taxon>Spongiibacteraceae</taxon>
        <taxon>Dasania</taxon>
    </lineage>
</organism>
<keyword evidence="2" id="KW-0378">Hydrolase</keyword>
<gene>
    <name evidence="2" type="ORF">O0V09_12275</name>
</gene>
<evidence type="ECO:0000313" key="2">
    <source>
        <dbReference type="EMBL" id="MCZ0865981.1"/>
    </source>
</evidence>
<dbReference type="EMBL" id="JAPTGG010000009">
    <property type="protein sequence ID" value="MCZ0865981.1"/>
    <property type="molecule type" value="Genomic_DNA"/>
</dbReference>
<feature type="domain" description="Serine aminopeptidase S33" evidence="1">
    <location>
        <begin position="37"/>
        <end position="138"/>
    </location>
</feature>
<dbReference type="PANTHER" id="PTHR11005">
    <property type="entry name" value="LYSOSOMAL ACID LIPASE-RELATED"/>
    <property type="match status" value="1"/>
</dbReference>
<evidence type="ECO:0000259" key="1">
    <source>
        <dbReference type="Pfam" id="PF12146"/>
    </source>
</evidence>
<dbReference type="RefSeq" id="WP_258332134.1">
    <property type="nucleotide sequence ID" value="NZ_JAPTGG010000009.1"/>
</dbReference>